<accession>A0A9D3PK72</accession>
<proteinExistence type="predicted"/>
<keyword evidence="3" id="KW-1185">Reference proteome</keyword>
<dbReference type="AlphaFoldDB" id="A0A9D3PK72"/>
<protein>
    <submittedName>
        <fullName evidence="2">Uncharacterized protein</fullName>
    </submittedName>
</protein>
<comment type="caution">
    <text evidence="2">The sequence shown here is derived from an EMBL/GenBank/DDBJ whole genome shotgun (WGS) entry which is preliminary data.</text>
</comment>
<gene>
    <name evidence="2" type="ORF">MATL_G00184520</name>
</gene>
<evidence type="ECO:0000256" key="1">
    <source>
        <dbReference type="SAM" id="MobiDB-lite"/>
    </source>
</evidence>
<feature type="compositionally biased region" description="Basic and acidic residues" evidence="1">
    <location>
        <begin position="34"/>
        <end position="56"/>
    </location>
</feature>
<sequence length="106" mass="11502">MNSKDLVSAGAICGFTLPPRFGSRAATTPRGIRARNEPIDPKPHQSPDFRRQRAGTDHAGGAATRSYRVADVADGVSQEESPRTPFLATGDPYHTIATVWELALWQ</sequence>
<dbReference type="EMBL" id="JAFDVH010000016">
    <property type="protein sequence ID" value="KAG7462408.1"/>
    <property type="molecule type" value="Genomic_DNA"/>
</dbReference>
<feature type="region of interest" description="Disordered" evidence="1">
    <location>
        <begin position="20"/>
        <end position="65"/>
    </location>
</feature>
<organism evidence="2 3">
    <name type="scientific">Megalops atlanticus</name>
    <name type="common">Tarpon</name>
    <name type="synonym">Clupea gigantea</name>
    <dbReference type="NCBI Taxonomy" id="7932"/>
    <lineage>
        <taxon>Eukaryota</taxon>
        <taxon>Metazoa</taxon>
        <taxon>Chordata</taxon>
        <taxon>Craniata</taxon>
        <taxon>Vertebrata</taxon>
        <taxon>Euteleostomi</taxon>
        <taxon>Actinopterygii</taxon>
        <taxon>Neopterygii</taxon>
        <taxon>Teleostei</taxon>
        <taxon>Elopiformes</taxon>
        <taxon>Megalopidae</taxon>
        <taxon>Megalops</taxon>
    </lineage>
</organism>
<name>A0A9D3PK72_MEGAT</name>
<reference evidence="2" key="1">
    <citation type="submission" date="2021-01" db="EMBL/GenBank/DDBJ databases">
        <authorList>
            <person name="Zahm M."/>
            <person name="Roques C."/>
            <person name="Cabau C."/>
            <person name="Klopp C."/>
            <person name="Donnadieu C."/>
            <person name="Jouanno E."/>
            <person name="Lampietro C."/>
            <person name="Louis A."/>
            <person name="Herpin A."/>
            <person name="Echchiki A."/>
            <person name="Berthelot C."/>
            <person name="Parey E."/>
            <person name="Roest-Crollius H."/>
            <person name="Braasch I."/>
            <person name="Postlethwait J."/>
            <person name="Bobe J."/>
            <person name="Montfort J."/>
            <person name="Bouchez O."/>
            <person name="Begum T."/>
            <person name="Mejri S."/>
            <person name="Adams A."/>
            <person name="Chen W.-J."/>
            <person name="Guiguen Y."/>
        </authorList>
    </citation>
    <scope>NUCLEOTIDE SEQUENCE</scope>
    <source>
        <strain evidence="2">YG-15Mar2019-1</strain>
        <tissue evidence="2">Brain</tissue>
    </source>
</reference>
<dbReference type="Proteomes" id="UP001046870">
    <property type="component" value="Chromosome 16"/>
</dbReference>
<evidence type="ECO:0000313" key="2">
    <source>
        <dbReference type="EMBL" id="KAG7462408.1"/>
    </source>
</evidence>
<evidence type="ECO:0000313" key="3">
    <source>
        <dbReference type="Proteomes" id="UP001046870"/>
    </source>
</evidence>